<evidence type="ECO:0000313" key="2">
    <source>
        <dbReference type="EMBL" id="MCG6656198.1"/>
    </source>
</evidence>
<name>A0ABS9P336_9GAMM</name>
<evidence type="ECO:0000313" key="3">
    <source>
        <dbReference type="Proteomes" id="UP000814385"/>
    </source>
</evidence>
<accession>A0ABS9P336</accession>
<reference evidence="2 3" key="1">
    <citation type="submission" date="2020-05" db="EMBL/GenBank/DDBJ databases">
        <title>Comparative genomic analysis of denitrifying bacteria from Halomonas genus.</title>
        <authorList>
            <person name="Wang L."/>
            <person name="Shao Z."/>
        </authorList>
    </citation>
    <scope>NUCLEOTIDE SEQUENCE [LARGE SCALE GENOMIC DNA]</scope>
    <source>
        <strain evidence="2 3">A4</strain>
    </source>
</reference>
<proteinExistence type="predicted"/>
<dbReference type="Proteomes" id="UP000814385">
    <property type="component" value="Unassembled WGS sequence"/>
</dbReference>
<dbReference type="EMBL" id="JABFUC010000001">
    <property type="protein sequence ID" value="MCG6656198.1"/>
    <property type="molecule type" value="Genomic_DNA"/>
</dbReference>
<dbReference type="InterPro" id="IPR009420">
    <property type="entry name" value="FlhE"/>
</dbReference>
<feature type="chain" id="PRO_5047449867" evidence="1">
    <location>
        <begin position="26"/>
        <end position="149"/>
    </location>
</feature>
<gene>
    <name evidence="2" type="ORF">HOP52_00175</name>
</gene>
<keyword evidence="2" id="KW-0969">Cilium</keyword>
<keyword evidence="2" id="KW-0282">Flagellum</keyword>
<dbReference type="RefSeq" id="WP_238974737.1">
    <property type="nucleotide sequence ID" value="NZ_JABFUC010000001.1"/>
</dbReference>
<keyword evidence="2" id="KW-0966">Cell projection</keyword>
<keyword evidence="1" id="KW-0732">Signal</keyword>
<protein>
    <submittedName>
        <fullName evidence="2">Flagellar FlhE</fullName>
    </submittedName>
</protein>
<dbReference type="Pfam" id="PF06366">
    <property type="entry name" value="FlhE"/>
    <property type="match status" value="1"/>
</dbReference>
<sequence>MSRCRAGIGLGLALSAVLLVAQVQAAGSWVATAPSVRVAMVDRPAHSAPLTTSSPALAQGQWIGRVSWQYRLPPGGEVQAWLCHPGHCVALSGPRGQTEALAGLPADAPLHFRFALRDQRQRALTLQGLQVIVNHEPPDMNRTTPPGRE</sequence>
<organism evidence="2 3">
    <name type="scientific">Billgrantia campisalis</name>
    <dbReference type="NCBI Taxonomy" id="74661"/>
    <lineage>
        <taxon>Bacteria</taxon>
        <taxon>Pseudomonadati</taxon>
        <taxon>Pseudomonadota</taxon>
        <taxon>Gammaproteobacteria</taxon>
        <taxon>Oceanospirillales</taxon>
        <taxon>Halomonadaceae</taxon>
        <taxon>Billgrantia</taxon>
    </lineage>
</organism>
<evidence type="ECO:0000256" key="1">
    <source>
        <dbReference type="SAM" id="SignalP"/>
    </source>
</evidence>
<feature type="signal peptide" evidence="1">
    <location>
        <begin position="1"/>
        <end position="25"/>
    </location>
</feature>
<comment type="caution">
    <text evidence="2">The sequence shown here is derived from an EMBL/GenBank/DDBJ whole genome shotgun (WGS) entry which is preliminary data.</text>
</comment>
<keyword evidence="3" id="KW-1185">Reference proteome</keyword>